<dbReference type="EMBL" id="ABCK01000002">
    <property type="protein sequence ID" value="EDM29328.1"/>
    <property type="molecule type" value="Genomic_DNA"/>
</dbReference>
<sequence>MRKTFTLFIILLSLFANLNAKSKKNPWQDYKRIDLKVDGRDAFIIQPKESAPHKPWVWRARFPTYHPEVDLILLSKGFHVAYINTDDMLGSSSALKHWDAFYNHMTTEKGLAKKVSLEAVSRGGLFAYRWAAQNPEKVASIYAEVPVCDFKSWPGGKGKGVGNSKAWQNVSKQYQITEEQALQYKQNPIDVLAPIAKEKIPLLHLISLNDQVVPSEENTFILAERYKKLGGSIEIIEVKNGPRAKGHHFDHPDPQRVADFILRNTNKASQLSTISPIPSKLKKFMPKRHNAKLAEAKNRQIDLVMIGDSITHNWESEKNYEQTFSGLNMLNLGFAGDRTQNVLWRIQHGALDNIEPKLVTLMIGTNHMHNPKKGYSPDSNEDIFTGIQEIIKEIRTRLPNSKIIVFSVFPRRAPENERVKALNQLIPQIADNEMIFHRDISKIFLDSKGSINKTLYSRDGLHLNSKGYDGWAKALKPILTEFSDNSQPKIQRPKVKKLAI</sequence>
<dbReference type="SUPFAM" id="SSF52266">
    <property type="entry name" value="SGNH hydrolase"/>
    <property type="match status" value="1"/>
</dbReference>
<dbReference type="InterPro" id="IPR029058">
    <property type="entry name" value="AB_hydrolase_fold"/>
</dbReference>
<proteinExistence type="predicted"/>
<dbReference type="eggNOG" id="COG2755">
    <property type="taxonomic scope" value="Bacteria"/>
</dbReference>
<feature type="domain" description="SGNH hydrolase-type esterase" evidence="2">
    <location>
        <begin position="306"/>
        <end position="469"/>
    </location>
</feature>
<dbReference type="AlphaFoldDB" id="A6DGL1"/>
<dbReference type="STRING" id="313628.LNTAR_23099"/>
<keyword evidence="4" id="KW-1185">Reference proteome</keyword>
<dbReference type="Pfam" id="PF13472">
    <property type="entry name" value="Lipase_GDSL_2"/>
    <property type="match status" value="1"/>
</dbReference>
<accession>A6DGL1</accession>
<dbReference type="InterPro" id="IPR051532">
    <property type="entry name" value="Ester_Hydrolysis_Enzymes"/>
</dbReference>
<evidence type="ECO:0000256" key="1">
    <source>
        <dbReference type="SAM" id="SignalP"/>
    </source>
</evidence>
<dbReference type="RefSeq" id="WP_007277050.1">
    <property type="nucleotide sequence ID" value="NZ_ABCK01000002.1"/>
</dbReference>
<dbReference type="GO" id="GO:0004622">
    <property type="term" value="F:phosphatidylcholine lysophospholipase activity"/>
    <property type="evidence" value="ECO:0007669"/>
    <property type="project" value="TreeGrafter"/>
</dbReference>
<dbReference type="InterPro" id="IPR036514">
    <property type="entry name" value="SGNH_hydro_sf"/>
</dbReference>
<feature type="signal peptide" evidence="1">
    <location>
        <begin position="1"/>
        <end position="18"/>
    </location>
</feature>
<comment type="caution">
    <text evidence="3">The sequence shown here is derived from an EMBL/GenBank/DDBJ whole genome shotgun (WGS) entry which is preliminary data.</text>
</comment>
<dbReference type="eggNOG" id="COG1073">
    <property type="taxonomic scope" value="Bacteria"/>
</dbReference>
<dbReference type="Proteomes" id="UP000004947">
    <property type="component" value="Unassembled WGS sequence"/>
</dbReference>
<protein>
    <recommendedName>
        <fullName evidence="2">SGNH hydrolase-type esterase domain-containing protein</fullName>
    </recommendedName>
</protein>
<keyword evidence="1" id="KW-0732">Signal</keyword>
<dbReference type="PANTHER" id="PTHR30383:SF32">
    <property type="entry name" value="SGNH-HYDROLASE"/>
    <property type="match status" value="1"/>
</dbReference>
<dbReference type="PANTHER" id="PTHR30383">
    <property type="entry name" value="THIOESTERASE 1/PROTEASE 1/LYSOPHOSPHOLIPASE L1"/>
    <property type="match status" value="1"/>
</dbReference>
<evidence type="ECO:0000259" key="2">
    <source>
        <dbReference type="Pfam" id="PF13472"/>
    </source>
</evidence>
<feature type="chain" id="PRO_5002694339" description="SGNH hydrolase-type esterase domain-containing protein" evidence="1">
    <location>
        <begin position="19"/>
        <end position="500"/>
    </location>
</feature>
<reference evidence="3 4" key="1">
    <citation type="journal article" date="2010" name="J. Bacteriol.">
        <title>Genome sequence of Lentisphaera araneosa HTCC2155T, the type species of the order Lentisphaerales in the phylum Lentisphaerae.</title>
        <authorList>
            <person name="Thrash J.C."/>
            <person name="Cho J.C."/>
            <person name="Vergin K.L."/>
            <person name="Morris R.M."/>
            <person name="Giovannoni S.J."/>
        </authorList>
    </citation>
    <scope>NUCLEOTIDE SEQUENCE [LARGE SCALE GENOMIC DNA]</scope>
    <source>
        <strain evidence="3 4">HTCC2155</strain>
    </source>
</reference>
<dbReference type="SUPFAM" id="SSF53474">
    <property type="entry name" value="alpha/beta-Hydrolases"/>
    <property type="match status" value="1"/>
</dbReference>
<name>A6DGL1_9BACT</name>
<gene>
    <name evidence="3" type="ORF">LNTAR_23099</name>
</gene>
<dbReference type="InterPro" id="IPR013830">
    <property type="entry name" value="SGNH_hydro"/>
</dbReference>
<dbReference type="Gene3D" id="3.40.50.1820">
    <property type="entry name" value="alpha/beta hydrolase"/>
    <property type="match status" value="1"/>
</dbReference>
<evidence type="ECO:0000313" key="3">
    <source>
        <dbReference type="EMBL" id="EDM29328.1"/>
    </source>
</evidence>
<evidence type="ECO:0000313" key="4">
    <source>
        <dbReference type="Proteomes" id="UP000004947"/>
    </source>
</evidence>
<dbReference type="Gene3D" id="3.40.50.1110">
    <property type="entry name" value="SGNH hydrolase"/>
    <property type="match status" value="1"/>
</dbReference>
<organism evidence="3 4">
    <name type="scientific">Lentisphaera araneosa HTCC2155</name>
    <dbReference type="NCBI Taxonomy" id="313628"/>
    <lineage>
        <taxon>Bacteria</taxon>
        <taxon>Pseudomonadati</taxon>
        <taxon>Lentisphaerota</taxon>
        <taxon>Lentisphaeria</taxon>
        <taxon>Lentisphaerales</taxon>
        <taxon>Lentisphaeraceae</taxon>
        <taxon>Lentisphaera</taxon>
    </lineage>
</organism>
<dbReference type="OrthoDB" id="9790057at2"/>